<evidence type="ECO:0000256" key="3">
    <source>
        <dbReference type="SAM" id="Phobius"/>
    </source>
</evidence>
<dbReference type="SUPFAM" id="SSF103481">
    <property type="entry name" value="Multidrug resistance efflux transporter EmrE"/>
    <property type="match status" value="2"/>
</dbReference>
<evidence type="ECO:0000313" key="6">
    <source>
        <dbReference type="Proteomes" id="UP001649381"/>
    </source>
</evidence>
<organism evidence="5 6">
    <name type="scientific">Pseudalkalibacillus berkeleyi</name>
    <dbReference type="NCBI Taxonomy" id="1069813"/>
    <lineage>
        <taxon>Bacteria</taxon>
        <taxon>Bacillati</taxon>
        <taxon>Bacillota</taxon>
        <taxon>Bacilli</taxon>
        <taxon>Bacillales</taxon>
        <taxon>Fictibacillaceae</taxon>
        <taxon>Pseudalkalibacillus</taxon>
    </lineage>
</organism>
<keyword evidence="3" id="KW-0472">Membrane</keyword>
<proteinExistence type="inferred from homology"/>
<feature type="domain" description="EamA" evidence="4">
    <location>
        <begin position="147"/>
        <end position="283"/>
    </location>
</feature>
<evidence type="ECO:0000256" key="1">
    <source>
        <dbReference type="ARBA" id="ARBA00004127"/>
    </source>
</evidence>
<gene>
    <name evidence="5" type="ORF">L2716_02620</name>
</gene>
<dbReference type="Proteomes" id="UP001649381">
    <property type="component" value="Unassembled WGS sequence"/>
</dbReference>
<dbReference type="InterPro" id="IPR037185">
    <property type="entry name" value="EmrE-like"/>
</dbReference>
<feature type="transmembrane region" description="Helical" evidence="3">
    <location>
        <begin position="178"/>
        <end position="198"/>
    </location>
</feature>
<feature type="transmembrane region" description="Helical" evidence="3">
    <location>
        <begin position="142"/>
        <end position="166"/>
    </location>
</feature>
<feature type="transmembrane region" description="Helical" evidence="3">
    <location>
        <begin position="266"/>
        <end position="285"/>
    </location>
</feature>
<keyword evidence="3" id="KW-1133">Transmembrane helix</keyword>
<feature type="transmembrane region" description="Helical" evidence="3">
    <location>
        <begin position="37"/>
        <end position="56"/>
    </location>
</feature>
<comment type="similarity">
    <text evidence="2">Belongs to the EamA transporter family.</text>
</comment>
<feature type="transmembrane region" description="Helical" evidence="3">
    <location>
        <begin position="210"/>
        <end position="230"/>
    </location>
</feature>
<feature type="transmembrane region" description="Helical" evidence="3">
    <location>
        <begin position="68"/>
        <end position="88"/>
    </location>
</feature>
<evidence type="ECO:0000256" key="2">
    <source>
        <dbReference type="ARBA" id="ARBA00007362"/>
    </source>
</evidence>
<dbReference type="RefSeq" id="WP_236331509.1">
    <property type="nucleotide sequence ID" value="NZ_JAKIJS010000001.1"/>
</dbReference>
<evidence type="ECO:0000259" key="4">
    <source>
        <dbReference type="Pfam" id="PF00892"/>
    </source>
</evidence>
<dbReference type="InterPro" id="IPR000620">
    <property type="entry name" value="EamA_dom"/>
</dbReference>
<accession>A0ABS9GYC9</accession>
<keyword evidence="6" id="KW-1185">Reference proteome</keyword>
<dbReference type="EMBL" id="JAKIJS010000001">
    <property type="protein sequence ID" value="MCF6136608.1"/>
    <property type="molecule type" value="Genomic_DNA"/>
</dbReference>
<feature type="transmembrane region" description="Helical" evidence="3">
    <location>
        <begin position="94"/>
        <end position="113"/>
    </location>
</feature>
<dbReference type="PANTHER" id="PTHR22911:SF137">
    <property type="entry name" value="SOLUTE CARRIER FAMILY 35 MEMBER G2-RELATED"/>
    <property type="match status" value="1"/>
</dbReference>
<sequence length="295" mass="32440">MDPIRKGYILNFMSVIIMAIGPLVAKFGLLHISASKAAVINTMTVIFVSYIWGRISKNKVQLFLEKKMILLALFNGLGVIFLFISMDLLSPVEIGFLGRFYTVFAVLLSVILLGERLTKIEMTFIVAAILGAFLFVNKGGDFHSSVLGSVFALLYTFFFALTNVYIKKAVSKDKNSNSIIFTNSCVSLIFIILYAIVVGDLFNGAYTFEGISLIALSSMLSGFIGTILLYEALKYLRFSIANVSRALSPLLLAAISFPFFPVKLTALNITGAVLLMVSILLLTFGDQRTRKPSEN</sequence>
<dbReference type="Pfam" id="PF00892">
    <property type="entry name" value="EamA"/>
    <property type="match status" value="2"/>
</dbReference>
<comment type="subcellular location">
    <subcellularLocation>
        <location evidence="1">Endomembrane system</location>
        <topology evidence="1">Multi-pass membrane protein</topology>
    </subcellularLocation>
</comment>
<dbReference type="PANTHER" id="PTHR22911">
    <property type="entry name" value="ACYL-MALONYL CONDENSING ENZYME-RELATED"/>
    <property type="match status" value="1"/>
</dbReference>
<feature type="transmembrane region" description="Helical" evidence="3">
    <location>
        <begin position="7"/>
        <end position="25"/>
    </location>
</feature>
<comment type="caution">
    <text evidence="5">The sequence shown here is derived from an EMBL/GenBank/DDBJ whole genome shotgun (WGS) entry which is preliminary data.</text>
</comment>
<keyword evidence="3" id="KW-0812">Transmembrane</keyword>
<evidence type="ECO:0000313" key="5">
    <source>
        <dbReference type="EMBL" id="MCF6136608.1"/>
    </source>
</evidence>
<feature type="domain" description="EamA" evidence="4">
    <location>
        <begin position="6"/>
        <end position="136"/>
    </location>
</feature>
<reference evidence="5 6" key="1">
    <citation type="submission" date="2022-01" db="EMBL/GenBank/DDBJ databases">
        <title>Alkalihalobacillus sp. EGI L200015, a novel bacterium isolated from a salt lake sediment.</title>
        <authorList>
            <person name="Gao L."/>
            <person name="Fang B.-Z."/>
            <person name="Li W.-J."/>
        </authorList>
    </citation>
    <scope>NUCLEOTIDE SEQUENCE [LARGE SCALE GENOMIC DNA]</scope>
    <source>
        <strain evidence="5 6">KCTC 12718</strain>
    </source>
</reference>
<feature type="transmembrane region" description="Helical" evidence="3">
    <location>
        <begin position="120"/>
        <end position="136"/>
    </location>
</feature>
<feature type="transmembrane region" description="Helical" evidence="3">
    <location>
        <begin position="242"/>
        <end position="260"/>
    </location>
</feature>
<protein>
    <submittedName>
        <fullName evidence="5">DMT family transporter</fullName>
    </submittedName>
</protein>
<name>A0ABS9GYC9_9BACL</name>